<keyword evidence="8" id="KW-0270">Exopolysaccharide synthesis</keyword>
<keyword evidence="3" id="KW-1003">Cell membrane</keyword>
<keyword evidence="6 9" id="KW-1133">Transmembrane helix</keyword>
<organism evidence="11 12">
    <name type="scientific">Oricola thermophila</name>
    <dbReference type="NCBI Taxonomy" id="2742145"/>
    <lineage>
        <taxon>Bacteria</taxon>
        <taxon>Pseudomonadati</taxon>
        <taxon>Pseudomonadota</taxon>
        <taxon>Alphaproteobacteria</taxon>
        <taxon>Hyphomicrobiales</taxon>
        <taxon>Ahrensiaceae</taxon>
        <taxon>Oricola</taxon>
    </lineage>
</organism>
<keyword evidence="7 9" id="KW-0472">Membrane</keyword>
<dbReference type="EMBL" id="CP054836">
    <property type="protein sequence ID" value="QKV20541.1"/>
    <property type="molecule type" value="Genomic_DNA"/>
</dbReference>
<evidence type="ECO:0000256" key="7">
    <source>
        <dbReference type="ARBA" id="ARBA00023136"/>
    </source>
</evidence>
<proteinExistence type="inferred from homology"/>
<dbReference type="Pfam" id="PF02397">
    <property type="entry name" value="Bac_transf"/>
    <property type="match status" value="1"/>
</dbReference>
<dbReference type="Proteomes" id="UP000509367">
    <property type="component" value="Chromosome"/>
</dbReference>
<evidence type="ECO:0000256" key="6">
    <source>
        <dbReference type="ARBA" id="ARBA00022989"/>
    </source>
</evidence>
<dbReference type="GO" id="GO:0016780">
    <property type="term" value="F:phosphotransferase activity, for other substituted phosphate groups"/>
    <property type="evidence" value="ECO:0007669"/>
    <property type="project" value="TreeGrafter"/>
</dbReference>
<dbReference type="InterPro" id="IPR003362">
    <property type="entry name" value="Bact_transf"/>
</dbReference>
<gene>
    <name evidence="11" type="ORF">HTY61_05425</name>
</gene>
<dbReference type="GO" id="GO:0005886">
    <property type="term" value="C:plasma membrane"/>
    <property type="evidence" value="ECO:0007669"/>
    <property type="project" value="UniProtKB-SubCell"/>
</dbReference>
<evidence type="ECO:0000256" key="1">
    <source>
        <dbReference type="ARBA" id="ARBA00004236"/>
    </source>
</evidence>
<evidence type="ECO:0000256" key="4">
    <source>
        <dbReference type="ARBA" id="ARBA00022679"/>
    </source>
</evidence>
<accession>A0A6N1VI18</accession>
<dbReference type="PANTHER" id="PTHR30576:SF4">
    <property type="entry name" value="UNDECAPRENYL-PHOSPHATE GALACTOSE PHOSPHOTRANSFERASE"/>
    <property type="match status" value="1"/>
</dbReference>
<reference evidence="11 12" key="1">
    <citation type="submission" date="2020-06" db="EMBL/GenBank/DDBJ databases">
        <title>Oricola thermophila sp. nov. isolated from a tidal sediments.</title>
        <authorList>
            <person name="Kwon K.K."/>
            <person name="Yang S.-H."/>
            <person name="Park M.-J."/>
        </authorList>
    </citation>
    <scope>NUCLEOTIDE SEQUENCE [LARGE SCALE GENOMIC DNA]</scope>
    <source>
        <strain evidence="11 12">MEBiC13590</strain>
    </source>
</reference>
<evidence type="ECO:0000256" key="5">
    <source>
        <dbReference type="ARBA" id="ARBA00022692"/>
    </source>
</evidence>
<comment type="subcellular location">
    <subcellularLocation>
        <location evidence="1">Cell membrane</location>
    </subcellularLocation>
</comment>
<sequence length="198" mass="22643">MKRVLDIVIATVALLSALPLMLVVGLVLKLSGGPVFFVHERVGFRGRTFGCLKFRSMVQNPDRALQDYLAANPEARTEWEETRKLRKDPRITFFGHVLRRSSIDELPQLINILRGDMSCVGPRPVTREELDLYGDKAPLYLQTRPGLTGLWQTSGRNRLSYDQRVALDSTYVREWSLLLDFIILFRTIHAVIRADETC</sequence>
<keyword evidence="12" id="KW-1185">Reference proteome</keyword>
<keyword evidence="5 9" id="KW-0812">Transmembrane</keyword>
<dbReference type="PANTHER" id="PTHR30576">
    <property type="entry name" value="COLANIC BIOSYNTHESIS UDP-GLUCOSE LIPID CARRIER TRANSFERASE"/>
    <property type="match status" value="1"/>
</dbReference>
<feature type="domain" description="Bacterial sugar transferase" evidence="10">
    <location>
        <begin position="2"/>
        <end position="192"/>
    </location>
</feature>
<keyword evidence="4 11" id="KW-0808">Transferase</keyword>
<feature type="transmembrane region" description="Helical" evidence="9">
    <location>
        <begin position="7"/>
        <end position="28"/>
    </location>
</feature>
<evidence type="ECO:0000256" key="3">
    <source>
        <dbReference type="ARBA" id="ARBA00022475"/>
    </source>
</evidence>
<evidence type="ECO:0000256" key="8">
    <source>
        <dbReference type="ARBA" id="ARBA00023169"/>
    </source>
</evidence>
<protein>
    <submittedName>
        <fullName evidence="11">Sugar transferase</fullName>
    </submittedName>
</protein>
<dbReference type="AlphaFoldDB" id="A0A6N1VI18"/>
<evidence type="ECO:0000313" key="12">
    <source>
        <dbReference type="Proteomes" id="UP000509367"/>
    </source>
</evidence>
<evidence type="ECO:0000256" key="9">
    <source>
        <dbReference type="SAM" id="Phobius"/>
    </source>
</evidence>
<evidence type="ECO:0000313" key="11">
    <source>
        <dbReference type="EMBL" id="QKV20541.1"/>
    </source>
</evidence>
<evidence type="ECO:0000256" key="2">
    <source>
        <dbReference type="ARBA" id="ARBA00006464"/>
    </source>
</evidence>
<evidence type="ECO:0000259" key="10">
    <source>
        <dbReference type="Pfam" id="PF02397"/>
    </source>
</evidence>
<comment type="similarity">
    <text evidence="2">Belongs to the bacterial sugar transferase family.</text>
</comment>
<dbReference type="GO" id="GO:0000271">
    <property type="term" value="P:polysaccharide biosynthetic process"/>
    <property type="evidence" value="ECO:0007669"/>
    <property type="project" value="UniProtKB-KW"/>
</dbReference>
<dbReference type="KEGG" id="orm:HTY61_05425"/>
<name>A0A6N1VI18_9HYPH</name>